<dbReference type="AlphaFoldDB" id="A0A9W7IFH5"/>
<gene>
    <name evidence="3" type="ORF">HRI_003201800</name>
</gene>
<name>A0A9W7IFH5_HIBTR</name>
<proteinExistence type="predicted"/>
<dbReference type="Proteomes" id="UP001165190">
    <property type="component" value="Unassembled WGS sequence"/>
</dbReference>
<organism evidence="3 4">
    <name type="scientific">Hibiscus trionum</name>
    <name type="common">Flower of an hour</name>
    <dbReference type="NCBI Taxonomy" id="183268"/>
    <lineage>
        <taxon>Eukaryota</taxon>
        <taxon>Viridiplantae</taxon>
        <taxon>Streptophyta</taxon>
        <taxon>Embryophyta</taxon>
        <taxon>Tracheophyta</taxon>
        <taxon>Spermatophyta</taxon>
        <taxon>Magnoliopsida</taxon>
        <taxon>eudicotyledons</taxon>
        <taxon>Gunneridae</taxon>
        <taxon>Pentapetalae</taxon>
        <taxon>rosids</taxon>
        <taxon>malvids</taxon>
        <taxon>Malvales</taxon>
        <taxon>Malvaceae</taxon>
        <taxon>Malvoideae</taxon>
        <taxon>Hibiscus</taxon>
    </lineage>
</organism>
<sequence length="198" mass="22897">MNGAEGKYRTQPPQPYGSNFLPTQPDPSQLNESRSISEQKLEKQRAASRERSQRNRRNKKIELVKKHKSLSILHETSYALNIAWILQETLKNKTEMATENETILTEEIEKLTAEMTRSMNEIGNLRAEKMEWKKEKEQMTANMITAINTRIDNFEYQVNSRLEDIKLRIESLDTKVEGFHNEWMASVSGANVDDAPPT</sequence>
<evidence type="ECO:0000256" key="1">
    <source>
        <dbReference type="SAM" id="Coils"/>
    </source>
</evidence>
<keyword evidence="4" id="KW-1185">Reference proteome</keyword>
<dbReference type="EMBL" id="BSYR01000027">
    <property type="protein sequence ID" value="GMI95325.1"/>
    <property type="molecule type" value="Genomic_DNA"/>
</dbReference>
<keyword evidence="1" id="KW-0175">Coiled coil</keyword>
<evidence type="ECO:0000313" key="3">
    <source>
        <dbReference type="EMBL" id="GMI95325.1"/>
    </source>
</evidence>
<feature type="region of interest" description="Disordered" evidence="2">
    <location>
        <begin position="1"/>
        <end position="61"/>
    </location>
</feature>
<comment type="caution">
    <text evidence="3">The sequence shown here is derived from an EMBL/GenBank/DDBJ whole genome shotgun (WGS) entry which is preliminary data.</text>
</comment>
<evidence type="ECO:0000256" key="2">
    <source>
        <dbReference type="SAM" id="MobiDB-lite"/>
    </source>
</evidence>
<feature type="compositionally biased region" description="Basic and acidic residues" evidence="2">
    <location>
        <begin position="35"/>
        <end position="53"/>
    </location>
</feature>
<reference evidence="3" key="1">
    <citation type="submission" date="2023-05" db="EMBL/GenBank/DDBJ databases">
        <title>Genome and transcriptome analyses reveal genes involved in the formation of fine ridges on petal epidermal cells in Hibiscus trionum.</title>
        <authorList>
            <person name="Koshimizu S."/>
            <person name="Masuda S."/>
            <person name="Ishii T."/>
            <person name="Shirasu K."/>
            <person name="Hoshino A."/>
            <person name="Arita M."/>
        </authorList>
    </citation>
    <scope>NUCLEOTIDE SEQUENCE</scope>
    <source>
        <strain evidence="3">Hamamatsu line</strain>
    </source>
</reference>
<accession>A0A9W7IFH5</accession>
<evidence type="ECO:0000313" key="4">
    <source>
        <dbReference type="Proteomes" id="UP001165190"/>
    </source>
</evidence>
<feature type="coiled-coil region" evidence="1">
    <location>
        <begin position="108"/>
        <end position="182"/>
    </location>
</feature>
<feature type="compositionally biased region" description="Polar residues" evidence="2">
    <location>
        <begin position="16"/>
        <end position="34"/>
    </location>
</feature>
<protein>
    <submittedName>
        <fullName evidence="3">Uncharacterized protein</fullName>
    </submittedName>
</protein>